<keyword evidence="9" id="KW-1185">Reference proteome</keyword>
<evidence type="ECO:0000256" key="3">
    <source>
        <dbReference type="ARBA" id="ARBA00022692"/>
    </source>
</evidence>
<keyword evidence="5 7" id="KW-0472">Membrane</keyword>
<evidence type="ECO:0000256" key="7">
    <source>
        <dbReference type="SAM" id="Phobius"/>
    </source>
</evidence>
<name>A0A078AJL1_STYLE</name>
<evidence type="ECO:0000256" key="5">
    <source>
        <dbReference type="ARBA" id="ARBA00023136"/>
    </source>
</evidence>
<keyword evidence="2" id="KW-0808">Transferase</keyword>
<keyword evidence="4 7" id="KW-1133">Transmembrane helix</keyword>
<proteinExistence type="predicted"/>
<feature type="transmembrane region" description="Helical" evidence="7">
    <location>
        <begin position="357"/>
        <end position="374"/>
    </location>
</feature>
<dbReference type="InParanoid" id="A0A078AJL1"/>
<dbReference type="InterPro" id="IPR004299">
    <property type="entry name" value="MBOAT_fam"/>
</dbReference>
<dbReference type="GO" id="GO:0016746">
    <property type="term" value="F:acyltransferase activity"/>
    <property type="evidence" value="ECO:0007669"/>
    <property type="project" value="UniProtKB-KW"/>
</dbReference>
<dbReference type="OrthoDB" id="286734at2759"/>
<reference evidence="8 9" key="1">
    <citation type="submission" date="2014-06" db="EMBL/GenBank/DDBJ databases">
        <authorList>
            <person name="Swart Estienne"/>
        </authorList>
    </citation>
    <scope>NUCLEOTIDE SEQUENCE [LARGE SCALE GENOMIC DNA]</scope>
    <source>
        <strain evidence="8 9">130c</strain>
    </source>
</reference>
<evidence type="ECO:0000256" key="2">
    <source>
        <dbReference type="ARBA" id="ARBA00022679"/>
    </source>
</evidence>
<dbReference type="PANTHER" id="PTHR13906:SF4">
    <property type="entry name" value="LYSOPHOSPHOLIPID ACYLTRANSFERASE 6"/>
    <property type="match status" value="1"/>
</dbReference>
<dbReference type="GO" id="GO:0030258">
    <property type="term" value="P:lipid modification"/>
    <property type="evidence" value="ECO:0007669"/>
    <property type="project" value="TreeGrafter"/>
</dbReference>
<feature type="transmembrane region" description="Helical" evidence="7">
    <location>
        <begin position="271"/>
        <end position="298"/>
    </location>
</feature>
<keyword evidence="3 7" id="KW-0812">Transmembrane</keyword>
<keyword evidence="6" id="KW-0012">Acyltransferase</keyword>
<dbReference type="OMA" id="FFNITQY"/>
<dbReference type="Pfam" id="PF03062">
    <property type="entry name" value="MBOAT"/>
    <property type="match status" value="2"/>
</dbReference>
<protein>
    <recommendedName>
        <fullName evidence="10">Mboat family protein</fullName>
    </recommendedName>
</protein>
<evidence type="ECO:0000256" key="1">
    <source>
        <dbReference type="ARBA" id="ARBA00004141"/>
    </source>
</evidence>
<gene>
    <name evidence="8" type="primary">Contig15736.g16768</name>
    <name evidence="8" type="ORF">STYLEM_11103</name>
</gene>
<dbReference type="InterPro" id="IPR049941">
    <property type="entry name" value="LPLAT_7/PORCN-like"/>
</dbReference>
<feature type="transmembrane region" description="Helical" evidence="7">
    <location>
        <begin position="150"/>
        <end position="168"/>
    </location>
</feature>
<dbReference type="Proteomes" id="UP000039865">
    <property type="component" value="Unassembled WGS sequence"/>
</dbReference>
<dbReference type="PANTHER" id="PTHR13906">
    <property type="entry name" value="PORCUPINE"/>
    <property type="match status" value="1"/>
</dbReference>
<evidence type="ECO:0000256" key="4">
    <source>
        <dbReference type="ARBA" id="ARBA00022989"/>
    </source>
</evidence>
<organism evidence="8 9">
    <name type="scientific">Stylonychia lemnae</name>
    <name type="common">Ciliate</name>
    <dbReference type="NCBI Taxonomy" id="5949"/>
    <lineage>
        <taxon>Eukaryota</taxon>
        <taxon>Sar</taxon>
        <taxon>Alveolata</taxon>
        <taxon>Ciliophora</taxon>
        <taxon>Intramacronucleata</taxon>
        <taxon>Spirotrichea</taxon>
        <taxon>Stichotrichia</taxon>
        <taxon>Sporadotrichida</taxon>
        <taxon>Oxytrichidae</taxon>
        <taxon>Stylonychinae</taxon>
        <taxon>Stylonychia</taxon>
    </lineage>
</organism>
<accession>A0A078AJL1</accession>
<feature type="transmembrane region" description="Helical" evidence="7">
    <location>
        <begin position="319"/>
        <end position="345"/>
    </location>
</feature>
<dbReference type="AlphaFoldDB" id="A0A078AJL1"/>
<evidence type="ECO:0000313" key="9">
    <source>
        <dbReference type="Proteomes" id="UP000039865"/>
    </source>
</evidence>
<evidence type="ECO:0008006" key="10">
    <source>
        <dbReference type="Google" id="ProtNLM"/>
    </source>
</evidence>
<sequence length="398" mass="45844">MIGVFDFMILSLLGYLGLILFPRKNSNQAVFAACFGFLSYLHIKRMIEDYGGWRVDTATMCMIQVCKITSVGFAYRDGEVTKDEEDKLFSHQVKAKLVERPTFLEYFSYNFSCCGCMLGPYFEYKDFINLMNRSGDYEKIPNTVLPSLKIYGQAIVLLALFAGVQILLPPNFIFTEDFGEKNFFYQFGYMYLSLSNRRFQFYAAFRLLESSAVASGLGFNGYVDKVPQWDRVICGYAWLIETVSDPSLVIKNNIFFRSFRKGESPGFQTNLIVMLVSALWHGFYPIYYIVFIQLAILVEIAKDVQRYGSFVNKLVPNSIVRYLLAQLFTKYIYSYLILIHFALLLDKAWIGVKNLKFIPPLMLLSLFLAFKVIVPRVAKRDVKHIIQNANTIATKKDN</sequence>
<dbReference type="EMBL" id="CCKQ01010547">
    <property type="protein sequence ID" value="CDW82076.1"/>
    <property type="molecule type" value="Genomic_DNA"/>
</dbReference>
<evidence type="ECO:0000256" key="6">
    <source>
        <dbReference type="ARBA" id="ARBA00023315"/>
    </source>
</evidence>
<dbReference type="GO" id="GO:0016020">
    <property type="term" value="C:membrane"/>
    <property type="evidence" value="ECO:0007669"/>
    <property type="project" value="UniProtKB-SubCell"/>
</dbReference>
<comment type="subcellular location">
    <subcellularLocation>
        <location evidence="1">Membrane</location>
        <topology evidence="1">Multi-pass membrane protein</topology>
    </subcellularLocation>
</comment>
<evidence type="ECO:0000313" key="8">
    <source>
        <dbReference type="EMBL" id="CDW82076.1"/>
    </source>
</evidence>